<dbReference type="InterPro" id="IPR011621">
    <property type="entry name" value="Metal-dep_PHydrolase_7TM_intra"/>
</dbReference>
<dbReference type="InterPro" id="IPR006675">
    <property type="entry name" value="HDIG_dom"/>
</dbReference>
<dbReference type="Pfam" id="PF01966">
    <property type="entry name" value="HD"/>
    <property type="match status" value="1"/>
</dbReference>
<gene>
    <name evidence="3" type="ORF">SAMN05216480_1268</name>
</gene>
<dbReference type="Proteomes" id="UP000199138">
    <property type="component" value="Unassembled WGS sequence"/>
</dbReference>
<feature type="transmembrane region" description="Helical" evidence="1">
    <location>
        <begin position="419"/>
        <end position="441"/>
    </location>
</feature>
<protein>
    <recommendedName>
        <fullName evidence="2">HD domain-containing protein</fullName>
    </recommendedName>
</protein>
<keyword evidence="4" id="KW-1185">Reference proteome</keyword>
<dbReference type="PROSITE" id="PS51831">
    <property type="entry name" value="HD"/>
    <property type="match status" value="1"/>
</dbReference>
<feature type="transmembrane region" description="Helical" evidence="1">
    <location>
        <begin position="259"/>
        <end position="281"/>
    </location>
</feature>
<keyword evidence="1" id="KW-0472">Membrane</keyword>
<dbReference type="Pfam" id="PF07697">
    <property type="entry name" value="7TMR-HDED"/>
    <property type="match status" value="1"/>
</dbReference>
<dbReference type="PANTHER" id="PTHR36442:SF1">
    <property type="entry name" value="CYCLIC-DI-AMP PHOSPHODIESTERASE PGPH"/>
    <property type="match status" value="1"/>
</dbReference>
<sequence>MKKILDNIYKNQSLVYKIILYFSMILALLYLFPRGGKFKYEFQKGKPWQYENLYAPFDFPIHKSDEEIKLEKNEVEKSVLPYYSFNKSVYPQVKASLENSYDNHFPDSVPSSLKTTLFRKLDEIYSKGVVVSFPKEEKGTINLIKEGNQVREIETRELFKLNELNAFVKNTFNKSPLDVYKDEVYDFLFPELVPNVEKNENFTNKAKEEALSKISYTRGTVDRGKKIIVKGEVVEGEKYTILESLKQEYQSQLWNENNYTYVIVGYGLLIALTILMLLLFLKKYRDKIYINNTKVTFIFLNILFMVFLTTFALRYDTQFIYIVPLAILPIVLKAFFDARTGLFVHVLTTLLLGFVVPNSFEYIYLQIIAGIVSMLTVSELYKRASLFISVGQITLVYLVSYFAFYIITEGELKTDNLMIFSYFLLNGLITVVSAQSLIYIYEKLFKLDSDVSLLELSDTNSKLLRELSEKAPGTFHHSLQVANLAEAAAIEIGANAMLVRVGALYHDIGKMNNPTFFTENQKGSVNPHDDLEPKESAEIIINHVIHGITLAKKNNLPDRIIDFIRVHHGTSLVYYFYKKQKDIDGEEVNEADFRYPGPIPFSKETAILMMSDSVEAASKSLKNPTYPVIDSFVEKIIDKQMDEDQFLNADITFKEIEKIKKVLKQKLVNIYHLRIEYPE</sequence>
<feature type="transmembrane region" description="Helical" evidence="1">
    <location>
        <begin position="341"/>
        <end position="357"/>
    </location>
</feature>
<feature type="transmembrane region" description="Helical" evidence="1">
    <location>
        <begin position="14"/>
        <end position="32"/>
    </location>
</feature>
<evidence type="ECO:0000313" key="4">
    <source>
        <dbReference type="Proteomes" id="UP000199138"/>
    </source>
</evidence>
<accession>A0A1I7IZD3</accession>
<evidence type="ECO:0000313" key="3">
    <source>
        <dbReference type="EMBL" id="SFU78254.1"/>
    </source>
</evidence>
<dbReference type="InterPro" id="IPR006674">
    <property type="entry name" value="HD_domain"/>
</dbReference>
<feature type="transmembrane region" description="Helical" evidence="1">
    <location>
        <begin position="293"/>
        <end position="313"/>
    </location>
</feature>
<dbReference type="SUPFAM" id="SSF109604">
    <property type="entry name" value="HD-domain/PDEase-like"/>
    <property type="match status" value="1"/>
</dbReference>
<dbReference type="InterPro" id="IPR003607">
    <property type="entry name" value="HD/PDEase_dom"/>
</dbReference>
<evidence type="ECO:0000256" key="1">
    <source>
        <dbReference type="SAM" id="Phobius"/>
    </source>
</evidence>
<name>A0A1I7IZD3_9FLAO</name>
<evidence type="ECO:0000259" key="2">
    <source>
        <dbReference type="PROSITE" id="PS51831"/>
    </source>
</evidence>
<dbReference type="EMBL" id="FPBK01000026">
    <property type="protein sequence ID" value="SFU78254.1"/>
    <property type="molecule type" value="Genomic_DNA"/>
</dbReference>
<dbReference type="NCBIfam" id="TIGR00277">
    <property type="entry name" value="HDIG"/>
    <property type="match status" value="1"/>
</dbReference>
<dbReference type="RefSeq" id="WP_093026644.1">
    <property type="nucleotide sequence ID" value="NZ_FPBK01000026.1"/>
</dbReference>
<dbReference type="InterPro" id="IPR011624">
    <property type="entry name" value="Metal-dep_PHydrolase_7TM_extra"/>
</dbReference>
<dbReference type="CDD" id="cd00077">
    <property type="entry name" value="HDc"/>
    <property type="match status" value="1"/>
</dbReference>
<organism evidence="3 4">
    <name type="scientific">Pustulibacterium marinum</name>
    <dbReference type="NCBI Taxonomy" id="1224947"/>
    <lineage>
        <taxon>Bacteria</taxon>
        <taxon>Pseudomonadati</taxon>
        <taxon>Bacteroidota</taxon>
        <taxon>Flavobacteriia</taxon>
        <taxon>Flavobacteriales</taxon>
        <taxon>Flavobacteriaceae</taxon>
        <taxon>Pustulibacterium</taxon>
    </lineage>
</organism>
<proteinExistence type="predicted"/>
<keyword evidence="1" id="KW-0812">Transmembrane</keyword>
<dbReference type="OrthoDB" id="9806952at2"/>
<reference evidence="3 4" key="1">
    <citation type="submission" date="2016-10" db="EMBL/GenBank/DDBJ databases">
        <authorList>
            <person name="de Groot N.N."/>
        </authorList>
    </citation>
    <scope>NUCLEOTIDE SEQUENCE [LARGE SCALE GENOMIC DNA]</scope>
    <source>
        <strain evidence="3 4">CGMCC 1.12333</strain>
    </source>
</reference>
<dbReference type="SMART" id="SM00471">
    <property type="entry name" value="HDc"/>
    <property type="match status" value="1"/>
</dbReference>
<feature type="transmembrane region" description="Helical" evidence="1">
    <location>
        <begin position="319"/>
        <end position="336"/>
    </location>
</feature>
<dbReference type="Pfam" id="PF07698">
    <property type="entry name" value="7TM-7TMR_HD"/>
    <property type="match status" value="1"/>
</dbReference>
<dbReference type="STRING" id="1224947.SAMN05216480_1268"/>
<feature type="domain" description="HD" evidence="2">
    <location>
        <begin position="474"/>
        <end position="617"/>
    </location>
</feature>
<feature type="transmembrane region" description="Helical" evidence="1">
    <location>
        <begin position="386"/>
        <end position="407"/>
    </location>
</feature>
<dbReference type="InterPro" id="IPR052722">
    <property type="entry name" value="PgpH_phosphodiesterase"/>
</dbReference>
<dbReference type="PANTHER" id="PTHR36442">
    <property type="entry name" value="CYCLIC-DI-AMP PHOSPHODIESTERASE PGPH"/>
    <property type="match status" value="1"/>
</dbReference>
<keyword evidence="1" id="KW-1133">Transmembrane helix</keyword>
<dbReference type="AlphaFoldDB" id="A0A1I7IZD3"/>
<dbReference type="Gene3D" id="1.10.3210.10">
    <property type="entry name" value="Hypothetical protein af1432"/>
    <property type="match status" value="1"/>
</dbReference>